<evidence type="ECO:0000256" key="1">
    <source>
        <dbReference type="SAM" id="Phobius"/>
    </source>
</evidence>
<evidence type="ECO:0000313" key="4">
    <source>
        <dbReference type="Proteomes" id="UP000308707"/>
    </source>
</evidence>
<keyword evidence="1" id="KW-0472">Membrane</keyword>
<gene>
    <name evidence="3" type="ORF">FCE95_14905</name>
</gene>
<sequence>MTLHSPPPAGAIRTRVLLLLIALIVCAAIGTVILSRFLDRSGKTASAPLPPGVESVAVTKTTVHYAIASNATPEQTARVAQAVESLYAAYAECFRERIAPQANAPKLKLMLYRDRAEFEANNASQPWAEAYYRAPWSYAYYDAGEKNPYHWMLHEATHQLRNEVAHFPKTKWIDEGVASYFSTSRLRDGKLALGEIDPDTYPIWQLRGLNLTGDLQEDIRKGRIVPLRDLMADTGPPIAEHVNLYYVEYWSLSHFLFHYRDGRYAQRYRALIAQPGTPEAFERLIGPIERIQDEWYAYLKTQLPPARYPMKGPP</sequence>
<keyword evidence="4" id="KW-1185">Reference proteome</keyword>
<dbReference type="OrthoDB" id="256673at2"/>
<feature type="domain" description="DUF1570" evidence="2">
    <location>
        <begin position="153"/>
        <end position="269"/>
    </location>
</feature>
<accession>A0A4U5JK61</accession>
<dbReference type="AlphaFoldDB" id="A0A4U5JK61"/>
<dbReference type="RefSeq" id="WP_137267837.1">
    <property type="nucleotide sequence ID" value="NZ_SZUA01000003.1"/>
</dbReference>
<feature type="transmembrane region" description="Helical" evidence="1">
    <location>
        <begin position="12"/>
        <end position="34"/>
    </location>
</feature>
<keyword evidence="1" id="KW-1133">Transmembrane helix</keyword>
<dbReference type="EMBL" id="SZUA01000003">
    <property type="protein sequence ID" value="TKR29435.1"/>
    <property type="molecule type" value="Genomic_DNA"/>
</dbReference>
<dbReference type="InterPro" id="IPR011464">
    <property type="entry name" value="DUF1570"/>
</dbReference>
<proteinExistence type="predicted"/>
<protein>
    <submittedName>
        <fullName evidence="3">DUF1570 domain-containing protein</fullName>
    </submittedName>
</protein>
<dbReference type="Proteomes" id="UP000308707">
    <property type="component" value="Unassembled WGS sequence"/>
</dbReference>
<organism evidence="3 4">
    <name type="scientific">Luteimonas gilva</name>
    <dbReference type="NCBI Taxonomy" id="2572684"/>
    <lineage>
        <taxon>Bacteria</taxon>
        <taxon>Pseudomonadati</taxon>
        <taxon>Pseudomonadota</taxon>
        <taxon>Gammaproteobacteria</taxon>
        <taxon>Lysobacterales</taxon>
        <taxon>Lysobacteraceae</taxon>
        <taxon>Luteimonas</taxon>
    </lineage>
</organism>
<name>A0A4U5JK61_9GAMM</name>
<evidence type="ECO:0000313" key="3">
    <source>
        <dbReference type="EMBL" id="TKR29435.1"/>
    </source>
</evidence>
<keyword evidence="1" id="KW-0812">Transmembrane</keyword>
<comment type="caution">
    <text evidence="3">The sequence shown here is derived from an EMBL/GenBank/DDBJ whole genome shotgun (WGS) entry which is preliminary data.</text>
</comment>
<dbReference type="Pfam" id="PF07607">
    <property type="entry name" value="DUF1570"/>
    <property type="match status" value="1"/>
</dbReference>
<reference evidence="3 4" key="1">
    <citation type="submission" date="2019-04" db="EMBL/GenBank/DDBJ databases">
        <title>Reference strain of H23.</title>
        <authorList>
            <person name="Luo X."/>
        </authorList>
    </citation>
    <scope>NUCLEOTIDE SEQUENCE [LARGE SCALE GENOMIC DNA]</scope>
    <source>
        <strain evidence="3 4">H23</strain>
    </source>
</reference>
<evidence type="ECO:0000259" key="2">
    <source>
        <dbReference type="Pfam" id="PF07607"/>
    </source>
</evidence>